<dbReference type="RefSeq" id="WP_180569203.1">
    <property type="nucleotide sequence ID" value="NZ_JACCKB010000022.1"/>
</dbReference>
<organism evidence="3 4">
    <name type="scientific">Spartinivicinus marinus</name>
    <dbReference type="NCBI Taxonomy" id="2994442"/>
    <lineage>
        <taxon>Bacteria</taxon>
        <taxon>Pseudomonadati</taxon>
        <taxon>Pseudomonadota</taxon>
        <taxon>Gammaproteobacteria</taxon>
        <taxon>Oceanospirillales</taxon>
        <taxon>Zooshikellaceae</taxon>
        <taxon>Spartinivicinus</taxon>
    </lineage>
</organism>
<evidence type="ECO:0000256" key="1">
    <source>
        <dbReference type="ARBA" id="ARBA00008791"/>
    </source>
</evidence>
<evidence type="ECO:0000313" key="4">
    <source>
        <dbReference type="Proteomes" id="UP000569732"/>
    </source>
</evidence>
<dbReference type="PANTHER" id="PTHR46268">
    <property type="entry name" value="STRESS RESPONSE PROTEIN NHAX"/>
    <property type="match status" value="1"/>
</dbReference>
<dbReference type="Pfam" id="PF00582">
    <property type="entry name" value="Usp"/>
    <property type="match status" value="1"/>
</dbReference>
<reference evidence="3 4" key="1">
    <citation type="submission" date="2020-07" db="EMBL/GenBank/DDBJ databases">
        <title>Endozoicomonas sp. nov., isolated from sediment.</title>
        <authorList>
            <person name="Gu T."/>
        </authorList>
    </citation>
    <scope>NUCLEOTIDE SEQUENCE [LARGE SCALE GENOMIC DNA]</scope>
    <source>
        <strain evidence="3 4">SM1973</strain>
    </source>
</reference>
<dbReference type="InterPro" id="IPR006016">
    <property type="entry name" value="UspA"/>
</dbReference>
<comment type="caution">
    <text evidence="3">The sequence shown here is derived from an EMBL/GenBank/DDBJ whole genome shotgun (WGS) entry which is preliminary data.</text>
</comment>
<dbReference type="AlphaFoldDB" id="A0A853I943"/>
<evidence type="ECO:0000259" key="2">
    <source>
        <dbReference type="Pfam" id="PF00582"/>
    </source>
</evidence>
<dbReference type="InterPro" id="IPR006015">
    <property type="entry name" value="Universal_stress_UspA"/>
</dbReference>
<sequence length="141" mass="15707">MYKNILLPVDLNETALAQKAIDTAIFLAQSNNATLHLFTVIPGFNMPIVSNHFPTEVMREALADLQTRLNEYAKQQLPEGINYEVDVAEGKAYKKILKKISQSDIDLVVIATHNSKLNHFFLGSVTAKVVEHCNTSVLVIK</sequence>
<dbReference type="PRINTS" id="PR01438">
    <property type="entry name" value="UNVRSLSTRESS"/>
</dbReference>
<evidence type="ECO:0000313" key="3">
    <source>
        <dbReference type="EMBL" id="NYZ67178.1"/>
    </source>
</evidence>
<name>A0A853I943_9GAMM</name>
<keyword evidence="4" id="KW-1185">Reference proteome</keyword>
<comment type="similarity">
    <text evidence="1">Belongs to the universal stress protein A family.</text>
</comment>
<gene>
    <name evidence="3" type="ORF">H0A36_14265</name>
</gene>
<dbReference type="InterPro" id="IPR014729">
    <property type="entry name" value="Rossmann-like_a/b/a_fold"/>
</dbReference>
<dbReference type="Proteomes" id="UP000569732">
    <property type="component" value="Unassembled WGS sequence"/>
</dbReference>
<dbReference type="PANTHER" id="PTHR46268:SF6">
    <property type="entry name" value="UNIVERSAL STRESS PROTEIN UP12"/>
    <property type="match status" value="1"/>
</dbReference>
<protein>
    <submittedName>
        <fullName evidence="3">Universal stress protein</fullName>
    </submittedName>
</protein>
<proteinExistence type="inferred from homology"/>
<feature type="domain" description="UspA" evidence="2">
    <location>
        <begin position="1"/>
        <end position="141"/>
    </location>
</feature>
<dbReference type="Gene3D" id="3.40.50.620">
    <property type="entry name" value="HUPs"/>
    <property type="match status" value="1"/>
</dbReference>
<accession>A0A853I943</accession>
<dbReference type="EMBL" id="JACCKB010000022">
    <property type="protein sequence ID" value="NYZ67178.1"/>
    <property type="molecule type" value="Genomic_DNA"/>
</dbReference>
<dbReference type="SUPFAM" id="SSF52402">
    <property type="entry name" value="Adenine nucleotide alpha hydrolases-like"/>
    <property type="match status" value="1"/>
</dbReference>
<dbReference type="CDD" id="cd00293">
    <property type="entry name" value="USP-like"/>
    <property type="match status" value="1"/>
</dbReference>